<dbReference type="Proteomes" id="UP000242146">
    <property type="component" value="Unassembled WGS sequence"/>
</dbReference>
<feature type="region of interest" description="Disordered" evidence="5">
    <location>
        <begin position="118"/>
        <end position="221"/>
    </location>
</feature>
<keyword evidence="8" id="KW-1185">Reference proteome</keyword>
<sequence>MGSAYGDNKAKDTDFRRKWDREEYAERARKREERERFEAMNADRKKRGLAPLKDKNEPEQEKTLLTHRESKISFDHKVGKVEIVKDAGEKRNQPGFYCELCDSVFKDSKGYLDHVNSRKHQSKLGVAMKVERSTADQVKDRLAELKRKKMEGPDEKKEYDLNSRIEELKQQEQDEKAQRKERKRQKKQEKEKESTADLPATEDADDMAKMMGFSGFGSTKS</sequence>
<name>A0A1X2GVX5_9FUNG</name>
<evidence type="ECO:0000256" key="1">
    <source>
        <dbReference type="ARBA" id="ARBA00022723"/>
    </source>
</evidence>
<keyword evidence="2" id="KW-0863">Zinc-finger</keyword>
<keyword evidence="4" id="KW-0539">Nucleus</keyword>
<dbReference type="OrthoDB" id="30343at2759"/>
<feature type="compositionally biased region" description="Basic and acidic residues" evidence="5">
    <location>
        <begin position="27"/>
        <end position="43"/>
    </location>
</feature>
<dbReference type="PANTHER" id="PTHR45986">
    <property type="entry name" value="ZINC FINGER MATRIN-TYPE PROTEIN 2"/>
    <property type="match status" value="1"/>
</dbReference>
<keyword evidence="3" id="KW-0862">Zinc</keyword>
<reference evidence="7 8" key="1">
    <citation type="submission" date="2016-07" db="EMBL/GenBank/DDBJ databases">
        <title>Pervasive Adenine N6-methylation of Active Genes in Fungi.</title>
        <authorList>
            <consortium name="DOE Joint Genome Institute"/>
            <person name="Mondo S.J."/>
            <person name="Dannebaum R.O."/>
            <person name="Kuo R.C."/>
            <person name="Labutti K."/>
            <person name="Haridas S."/>
            <person name="Kuo A."/>
            <person name="Salamov A."/>
            <person name="Ahrendt S.R."/>
            <person name="Lipzen A."/>
            <person name="Sullivan W."/>
            <person name="Andreopoulos W.B."/>
            <person name="Clum A."/>
            <person name="Lindquist E."/>
            <person name="Daum C."/>
            <person name="Ramamoorthy G.K."/>
            <person name="Gryganskyi A."/>
            <person name="Culley D."/>
            <person name="Magnuson J.K."/>
            <person name="James T.Y."/>
            <person name="O'Malley M.A."/>
            <person name="Stajich J.E."/>
            <person name="Spatafora J.W."/>
            <person name="Visel A."/>
            <person name="Grigoriev I.V."/>
        </authorList>
    </citation>
    <scope>NUCLEOTIDE SEQUENCE [LARGE SCALE GENOMIC DNA]</scope>
    <source>
        <strain evidence="7 8">NRRL 3301</strain>
    </source>
</reference>
<keyword evidence="1" id="KW-0479">Metal-binding</keyword>
<dbReference type="PANTHER" id="PTHR45986:SF1">
    <property type="entry name" value="ZINC FINGER MATRIN-TYPE PROTEIN 2"/>
    <property type="match status" value="1"/>
</dbReference>
<feature type="compositionally biased region" description="Basic and acidic residues" evidence="5">
    <location>
        <begin position="52"/>
        <end position="68"/>
    </location>
</feature>
<evidence type="ECO:0000256" key="5">
    <source>
        <dbReference type="SAM" id="MobiDB-lite"/>
    </source>
</evidence>
<dbReference type="GO" id="GO:0000398">
    <property type="term" value="P:mRNA splicing, via spliceosome"/>
    <property type="evidence" value="ECO:0007669"/>
    <property type="project" value="InterPro"/>
</dbReference>
<dbReference type="InterPro" id="IPR040107">
    <property type="entry name" value="Snu23"/>
</dbReference>
<evidence type="ECO:0000259" key="6">
    <source>
        <dbReference type="PROSITE" id="PS00028"/>
    </source>
</evidence>
<dbReference type="InterPro" id="IPR013087">
    <property type="entry name" value="Znf_C2H2_type"/>
</dbReference>
<evidence type="ECO:0000313" key="7">
    <source>
        <dbReference type="EMBL" id="ORX62183.1"/>
    </source>
</evidence>
<evidence type="ECO:0000256" key="3">
    <source>
        <dbReference type="ARBA" id="ARBA00022833"/>
    </source>
</evidence>
<feature type="compositionally biased region" description="Basic and acidic residues" evidence="5">
    <location>
        <begin position="129"/>
        <end position="178"/>
    </location>
</feature>
<comment type="caution">
    <text evidence="7">The sequence shown here is derived from an EMBL/GenBank/DDBJ whole genome shotgun (WGS) entry which is preliminary data.</text>
</comment>
<dbReference type="InterPro" id="IPR036236">
    <property type="entry name" value="Znf_C2H2_sf"/>
</dbReference>
<evidence type="ECO:0000256" key="2">
    <source>
        <dbReference type="ARBA" id="ARBA00022771"/>
    </source>
</evidence>
<dbReference type="GO" id="GO:0003676">
    <property type="term" value="F:nucleic acid binding"/>
    <property type="evidence" value="ECO:0007669"/>
    <property type="project" value="InterPro"/>
</dbReference>
<dbReference type="Gene3D" id="3.30.160.60">
    <property type="entry name" value="Classic Zinc Finger"/>
    <property type="match status" value="1"/>
</dbReference>
<dbReference type="Pfam" id="PF12874">
    <property type="entry name" value="zf-met"/>
    <property type="match status" value="1"/>
</dbReference>
<dbReference type="GO" id="GO:0005681">
    <property type="term" value="C:spliceosomal complex"/>
    <property type="evidence" value="ECO:0007669"/>
    <property type="project" value="InterPro"/>
</dbReference>
<dbReference type="STRING" id="101127.A0A1X2GVX5"/>
<dbReference type="InterPro" id="IPR003604">
    <property type="entry name" value="Matrin/U1-like-C_Znf_C2H2"/>
</dbReference>
<dbReference type="GO" id="GO:0008270">
    <property type="term" value="F:zinc ion binding"/>
    <property type="evidence" value="ECO:0007669"/>
    <property type="project" value="UniProtKB-KW"/>
</dbReference>
<protein>
    <recommendedName>
        <fullName evidence="6">C2H2-type domain-containing protein</fullName>
    </recommendedName>
</protein>
<dbReference type="EMBL" id="MCGT01000002">
    <property type="protein sequence ID" value="ORX62183.1"/>
    <property type="molecule type" value="Genomic_DNA"/>
</dbReference>
<dbReference type="PROSITE" id="PS00028">
    <property type="entry name" value="ZINC_FINGER_C2H2_1"/>
    <property type="match status" value="1"/>
</dbReference>
<dbReference type="GO" id="GO:0046540">
    <property type="term" value="C:U4/U6 x U5 tri-snRNP complex"/>
    <property type="evidence" value="ECO:0007669"/>
    <property type="project" value="TreeGrafter"/>
</dbReference>
<gene>
    <name evidence="7" type="ORF">DM01DRAFT_1380010</name>
</gene>
<dbReference type="SMART" id="SM00451">
    <property type="entry name" value="ZnF_U1"/>
    <property type="match status" value="1"/>
</dbReference>
<evidence type="ECO:0000313" key="8">
    <source>
        <dbReference type="Proteomes" id="UP000242146"/>
    </source>
</evidence>
<dbReference type="SUPFAM" id="SSF57667">
    <property type="entry name" value="beta-beta-alpha zinc fingers"/>
    <property type="match status" value="1"/>
</dbReference>
<accession>A0A1X2GVX5</accession>
<dbReference type="AlphaFoldDB" id="A0A1X2GVX5"/>
<proteinExistence type="predicted"/>
<organism evidence="7 8">
    <name type="scientific">Hesseltinella vesiculosa</name>
    <dbReference type="NCBI Taxonomy" id="101127"/>
    <lineage>
        <taxon>Eukaryota</taxon>
        <taxon>Fungi</taxon>
        <taxon>Fungi incertae sedis</taxon>
        <taxon>Mucoromycota</taxon>
        <taxon>Mucoromycotina</taxon>
        <taxon>Mucoromycetes</taxon>
        <taxon>Mucorales</taxon>
        <taxon>Cunninghamellaceae</taxon>
        <taxon>Hesseltinella</taxon>
    </lineage>
</organism>
<feature type="region of interest" description="Disordered" evidence="5">
    <location>
        <begin position="27"/>
        <end position="68"/>
    </location>
</feature>
<feature type="domain" description="C2H2-type" evidence="6">
    <location>
        <begin position="98"/>
        <end position="120"/>
    </location>
</feature>
<evidence type="ECO:0000256" key="4">
    <source>
        <dbReference type="ARBA" id="ARBA00023242"/>
    </source>
</evidence>